<dbReference type="InterPro" id="IPR023631">
    <property type="entry name" value="Amidase_dom"/>
</dbReference>
<dbReference type="GO" id="GO:0004040">
    <property type="term" value="F:amidase activity"/>
    <property type="evidence" value="ECO:0007669"/>
    <property type="project" value="UniProtKB-EC"/>
</dbReference>
<dbReference type="OrthoDB" id="6428749at2759"/>
<protein>
    <recommendedName>
        <fullName evidence="3">amidase</fullName>
        <ecNumber evidence="3">3.5.1.4</ecNumber>
    </recommendedName>
</protein>
<accession>A0A6G1GLN5</accession>
<proteinExistence type="inferred from homology"/>
<dbReference type="SUPFAM" id="SSF75304">
    <property type="entry name" value="Amidase signature (AS) enzymes"/>
    <property type="match status" value="1"/>
</dbReference>
<dbReference type="PANTHER" id="PTHR46072">
    <property type="entry name" value="AMIDASE-RELATED-RELATED"/>
    <property type="match status" value="1"/>
</dbReference>
<evidence type="ECO:0000256" key="1">
    <source>
        <dbReference type="ARBA" id="ARBA00001311"/>
    </source>
</evidence>
<evidence type="ECO:0000256" key="3">
    <source>
        <dbReference type="ARBA" id="ARBA00012922"/>
    </source>
</evidence>
<organism evidence="8 9">
    <name type="scientific">Aulographum hederae CBS 113979</name>
    <dbReference type="NCBI Taxonomy" id="1176131"/>
    <lineage>
        <taxon>Eukaryota</taxon>
        <taxon>Fungi</taxon>
        <taxon>Dikarya</taxon>
        <taxon>Ascomycota</taxon>
        <taxon>Pezizomycotina</taxon>
        <taxon>Dothideomycetes</taxon>
        <taxon>Pleosporomycetidae</taxon>
        <taxon>Aulographales</taxon>
        <taxon>Aulographaceae</taxon>
    </lineage>
</organism>
<evidence type="ECO:0000313" key="8">
    <source>
        <dbReference type="EMBL" id="KAF1981831.1"/>
    </source>
</evidence>
<feature type="active site" description="Acyl-ester intermediate" evidence="5">
    <location>
        <position position="234"/>
    </location>
</feature>
<keyword evidence="4" id="KW-0378">Hydrolase</keyword>
<dbReference type="InterPro" id="IPR020556">
    <property type="entry name" value="Amidase_CS"/>
</dbReference>
<sequence length="544" mass="59534">MAQNASWQDIAASKRAALAESIPPEWRIPKDIFPPEDQLDVTTFPEGSAWFTKRELDITSRTAPDLLVSLRLGMMSSVEVTKAFCKRASAAHQLTNCLSETLFPRALERAAALDAHLRKHGKTMGPLHGLPVSLKDNFNIIGLDSTVGFVSWVNDPATYNSTLVDMLQAAGAVLYCKTNVPTAMMIAETVNNTFGRTVNPLNRSTTSGGSSGGESALIAFGGSCLGVGTDIGGSLRIPAACTGIFTLRPSFGRFTTQRAKSGLGGQEAVNSVNGPMGRALEDIALFSKVIVDAEPWKQDPKMLPIPWRRVEQRQTLKLAVMYDDGMVTPTPPVQRALRETVEKLKKAGHEIIEWDNKLHERGLTILGQFFLADGGKSVKAILDPVEEPFRSEMEAYSKCTELGVHDMWQLHLERTNWVKEYLDQWNSVGDLDGILCPTTPFATTPNGNFKHVGYTGVFNILDYSCVSFPTGLNVDKAVDRYPEDDWKPPPIDASEVAQIAGSVRAEYDADVVHGMPISLQLVAQRLEEEKVLMMTSVVLEALKA</sequence>
<evidence type="ECO:0000313" key="9">
    <source>
        <dbReference type="Proteomes" id="UP000800041"/>
    </source>
</evidence>
<dbReference type="Proteomes" id="UP000800041">
    <property type="component" value="Unassembled WGS sequence"/>
</dbReference>
<feature type="active site" description="Charge relay system" evidence="5">
    <location>
        <position position="210"/>
    </location>
</feature>
<feature type="binding site" evidence="6">
    <location>
        <position position="210"/>
    </location>
    <ligand>
        <name>substrate</name>
    </ligand>
</feature>
<comment type="catalytic activity">
    <reaction evidence="1">
        <text>a monocarboxylic acid amide + H2O = a monocarboxylate + NH4(+)</text>
        <dbReference type="Rhea" id="RHEA:12020"/>
        <dbReference type="ChEBI" id="CHEBI:15377"/>
        <dbReference type="ChEBI" id="CHEBI:28938"/>
        <dbReference type="ChEBI" id="CHEBI:35757"/>
        <dbReference type="ChEBI" id="CHEBI:83628"/>
        <dbReference type="EC" id="3.5.1.4"/>
    </reaction>
</comment>
<evidence type="ECO:0000256" key="6">
    <source>
        <dbReference type="PIRSR" id="PIRSR001221-2"/>
    </source>
</evidence>
<evidence type="ECO:0000256" key="4">
    <source>
        <dbReference type="ARBA" id="ARBA00022801"/>
    </source>
</evidence>
<dbReference type="Gene3D" id="3.90.1300.10">
    <property type="entry name" value="Amidase signature (AS) domain"/>
    <property type="match status" value="1"/>
</dbReference>
<dbReference type="PANTHER" id="PTHR46072:SF11">
    <property type="entry name" value="AMIDASE-RELATED"/>
    <property type="match status" value="1"/>
</dbReference>
<feature type="binding site" evidence="6">
    <location>
        <position position="184"/>
    </location>
    <ligand>
        <name>substrate</name>
    </ligand>
</feature>
<dbReference type="PIRSF" id="PIRSF001221">
    <property type="entry name" value="Amidase_fungi"/>
    <property type="match status" value="1"/>
</dbReference>
<evidence type="ECO:0000256" key="5">
    <source>
        <dbReference type="PIRSR" id="PIRSR001221-1"/>
    </source>
</evidence>
<feature type="active site" description="Charge relay system" evidence="5">
    <location>
        <position position="135"/>
    </location>
</feature>
<evidence type="ECO:0000259" key="7">
    <source>
        <dbReference type="Pfam" id="PF01425"/>
    </source>
</evidence>
<dbReference type="PROSITE" id="PS00571">
    <property type="entry name" value="AMIDASES"/>
    <property type="match status" value="1"/>
</dbReference>
<dbReference type="AlphaFoldDB" id="A0A6G1GLN5"/>
<dbReference type="InterPro" id="IPR036928">
    <property type="entry name" value="AS_sf"/>
</dbReference>
<dbReference type="EC" id="3.5.1.4" evidence="3"/>
<feature type="binding site" evidence="6">
    <location>
        <begin position="231"/>
        <end position="234"/>
    </location>
    <ligand>
        <name>substrate</name>
    </ligand>
</feature>
<feature type="domain" description="Amidase" evidence="7">
    <location>
        <begin position="79"/>
        <end position="532"/>
    </location>
</feature>
<gene>
    <name evidence="8" type="ORF">K402DRAFT_449036</name>
</gene>
<keyword evidence="9" id="KW-1185">Reference proteome</keyword>
<dbReference type="EMBL" id="ML977193">
    <property type="protein sequence ID" value="KAF1981831.1"/>
    <property type="molecule type" value="Genomic_DNA"/>
</dbReference>
<reference evidence="8" key="1">
    <citation type="journal article" date="2020" name="Stud. Mycol.">
        <title>101 Dothideomycetes genomes: a test case for predicting lifestyles and emergence of pathogens.</title>
        <authorList>
            <person name="Haridas S."/>
            <person name="Albert R."/>
            <person name="Binder M."/>
            <person name="Bloem J."/>
            <person name="Labutti K."/>
            <person name="Salamov A."/>
            <person name="Andreopoulos B."/>
            <person name="Baker S."/>
            <person name="Barry K."/>
            <person name="Bills G."/>
            <person name="Bluhm B."/>
            <person name="Cannon C."/>
            <person name="Castanera R."/>
            <person name="Culley D."/>
            <person name="Daum C."/>
            <person name="Ezra D."/>
            <person name="Gonzalez J."/>
            <person name="Henrissat B."/>
            <person name="Kuo A."/>
            <person name="Liang C."/>
            <person name="Lipzen A."/>
            <person name="Lutzoni F."/>
            <person name="Magnuson J."/>
            <person name="Mondo S."/>
            <person name="Nolan M."/>
            <person name="Ohm R."/>
            <person name="Pangilinan J."/>
            <person name="Park H.-J."/>
            <person name="Ramirez L."/>
            <person name="Alfaro M."/>
            <person name="Sun H."/>
            <person name="Tritt A."/>
            <person name="Yoshinaga Y."/>
            <person name="Zwiers L.-H."/>
            <person name="Turgeon B."/>
            <person name="Goodwin S."/>
            <person name="Spatafora J."/>
            <person name="Crous P."/>
            <person name="Grigoriev I."/>
        </authorList>
    </citation>
    <scope>NUCLEOTIDE SEQUENCE</scope>
    <source>
        <strain evidence="8">CBS 113979</strain>
    </source>
</reference>
<name>A0A6G1GLN5_9PEZI</name>
<comment type="similarity">
    <text evidence="2">Belongs to the amidase family.</text>
</comment>
<evidence type="ECO:0000256" key="2">
    <source>
        <dbReference type="ARBA" id="ARBA00009199"/>
    </source>
</evidence>
<dbReference type="Pfam" id="PF01425">
    <property type="entry name" value="Amidase"/>
    <property type="match status" value="1"/>
</dbReference>